<dbReference type="PROSITE" id="PS50088">
    <property type="entry name" value="ANK_REPEAT"/>
    <property type="match status" value="2"/>
</dbReference>
<evidence type="ECO:0000313" key="5">
    <source>
        <dbReference type="Proteomes" id="UP001610446"/>
    </source>
</evidence>
<sequence length="244" mass="27263">MVEPYEDLRLAIEAGDLEATARLLNAGLEISAENFRNATIKKDYDILKLLLSKGFNINTDINDSVPSALVYAIKDRVLASWFLDHGADPNKRCRLRHCTPLSYAVREGSFDVIRLLFEGGGEIQQGQLLHYAAMRTESDSDSTQVLSFIYDQDPDFNKSRLDKLLDEDTPEFFMNQRSGVCTPLHYAAMSGSVDMVCFLKDKGAVSRKDPYNRTPLSYAIRNGHHDKIVPILGSMVGSRLPGSI</sequence>
<dbReference type="EMBL" id="JBFXLU010000065">
    <property type="protein sequence ID" value="KAL2846148.1"/>
    <property type="molecule type" value="Genomic_DNA"/>
</dbReference>
<dbReference type="SMART" id="SM00248">
    <property type="entry name" value="ANK"/>
    <property type="match status" value="5"/>
</dbReference>
<proteinExistence type="predicted"/>
<dbReference type="Gene3D" id="1.25.40.20">
    <property type="entry name" value="Ankyrin repeat-containing domain"/>
    <property type="match status" value="2"/>
</dbReference>
<evidence type="ECO:0000313" key="4">
    <source>
        <dbReference type="EMBL" id="KAL2846148.1"/>
    </source>
</evidence>
<dbReference type="PANTHER" id="PTHR24189:SF50">
    <property type="entry name" value="ANKYRIN REPEAT AND SOCS BOX PROTEIN 2"/>
    <property type="match status" value="1"/>
</dbReference>
<dbReference type="InterPro" id="IPR036770">
    <property type="entry name" value="Ankyrin_rpt-contain_sf"/>
</dbReference>
<organism evidence="4 5">
    <name type="scientific">Aspergillus pseudoustus</name>
    <dbReference type="NCBI Taxonomy" id="1810923"/>
    <lineage>
        <taxon>Eukaryota</taxon>
        <taxon>Fungi</taxon>
        <taxon>Dikarya</taxon>
        <taxon>Ascomycota</taxon>
        <taxon>Pezizomycotina</taxon>
        <taxon>Eurotiomycetes</taxon>
        <taxon>Eurotiomycetidae</taxon>
        <taxon>Eurotiales</taxon>
        <taxon>Aspergillaceae</taxon>
        <taxon>Aspergillus</taxon>
        <taxon>Aspergillus subgen. Nidulantes</taxon>
    </lineage>
</organism>
<reference evidence="4 5" key="1">
    <citation type="submission" date="2024-07" db="EMBL/GenBank/DDBJ databases">
        <title>Section-level genome sequencing and comparative genomics of Aspergillus sections Usti and Cavernicolus.</title>
        <authorList>
            <consortium name="Lawrence Berkeley National Laboratory"/>
            <person name="Nybo J.L."/>
            <person name="Vesth T.C."/>
            <person name="Theobald S."/>
            <person name="Frisvad J.C."/>
            <person name="Larsen T.O."/>
            <person name="Kjaerboelling I."/>
            <person name="Rothschild-Mancinelli K."/>
            <person name="Lyhne E.K."/>
            <person name="Kogle M.E."/>
            <person name="Barry K."/>
            <person name="Clum A."/>
            <person name="Na H."/>
            <person name="Ledsgaard L."/>
            <person name="Lin J."/>
            <person name="Lipzen A."/>
            <person name="Kuo A."/>
            <person name="Riley R."/>
            <person name="Mondo S."/>
            <person name="Labutti K."/>
            <person name="Haridas S."/>
            <person name="Pangalinan J."/>
            <person name="Salamov A.A."/>
            <person name="Simmons B.A."/>
            <person name="Magnuson J.K."/>
            <person name="Chen J."/>
            <person name="Drula E."/>
            <person name="Henrissat B."/>
            <person name="Wiebenga A."/>
            <person name="Lubbers R.J."/>
            <person name="Gomes A.C."/>
            <person name="Makela M.R."/>
            <person name="Stajich J."/>
            <person name="Grigoriev I.V."/>
            <person name="Mortensen U.H."/>
            <person name="De Vries R.P."/>
            <person name="Baker S.E."/>
            <person name="Andersen M.R."/>
        </authorList>
    </citation>
    <scope>NUCLEOTIDE SEQUENCE [LARGE SCALE GENOMIC DNA]</scope>
    <source>
        <strain evidence="4 5">CBS 123904</strain>
    </source>
</reference>
<keyword evidence="2 3" id="KW-0040">ANK repeat</keyword>
<dbReference type="Proteomes" id="UP001610446">
    <property type="component" value="Unassembled WGS sequence"/>
</dbReference>
<feature type="repeat" description="ANK" evidence="3">
    <location>
        <begin position="182"/>
        <end position="204"/>
    </location>
</feature>
<keyword evidence="5" id="KW-1185">Reference proteome</keyword>
<dbReference type="SUPFAM" id="SSF48403">
    <property type="entry name" value="Ankyrin repeat"/>
    <property type="match status" value="1"/>
</dbReference>
<comment type="caution">
    <text evidence="4">The sequence shown here is derived from an EMBL/GenBank/DDBJ whole genome shotgun (WGS) entry which is preliminary data.</text>
</comment>
<dbReference type="InterPro" id="IPR002110">
    <property type="entry name" value="Ankyrin_rpt"/>
</dbReference>
<gene>
    <name evidence="4" type="ORF">BJY01DRAFT_213506</name>
</gene>
<protein>
    <submittedName>
        <fullName evidence="4">Ankyrin repeat-containing domain protein</fullName>
    </submittedName>
</protein>
<feature type="repeat" description="ANK" evidence="3">
    <location>
        <begin position="96"/>
        <end position="128"/>
    </location>
</feature>
<evidence type="ECO:0000256" key="1">
    <source>
        <dbReference type="ARBA" id="ARBA00022737"/>
    </source>
</evidence>
<dbReference type="PROSITE" id="PS50297">
    <property type="entry name" value="ANK_REP_REGION"/>
    <property type="match status" value="2"/>
</dbReference>
<dbReference type="Pfam" id="PF12796">
    <property type="entry name" value="Ank_2"/>
    <property type="match status" value="2"/>
</dbReference>
<dbReference type="InterPro" id="IPR050745">
    <property type="entry name" value="Multifunctional_regulatory"/>
</dbReference>
<evidence type="ECO:0000256" key="3">
    <source>
        <dbReference type="PROSITE-ProRule" id="PRU00023"/>
    </source>
</evidence>
<accession>A0ABR4K4R0</accession>
<name>A0ABR4K4R0_9EURO</name>
<evidence type="ECO:0000256" key="2">
    <source>
        <dbReference type="ARBA" id="ARBA00023043"/>
    </source>
</evidence>
<keyword evidence="1" id="KW-0677">Repeat</keyword>
<dbReference type="PANTHER" id="PTHR24189">
    <property type="entry name" value="MYOTROPHIN"/>
    <property type="match status" value="1"/>
</dbReference>